<evidence type="ECO:0000256" key="6">
    <source>
        <dbReference type="ARBA" id="ARBA00022884"/>
    </source>
</evidence>
<comment type="similarity">
    <text evidence="1">Belongs to the HicA mRNA interferase family.</text>
</comment>
<keyword evidence="6" id="KW-0694">RNA-binding</keyword>
<protein>
    <submittedName>
        <fullName evidence="8">Predicted RNA binding protein YcfA, dsRBD-like fold, HicA-like mRNA interferase family</fullName>
    </submittedName>
</protein>
<evidence type="ECO:0000256" key="4">
    <source>
        <dbReference type="ARBA" id="ARBA00022759"/>
    </source>
</evidence>
<accession>A0A1C4Y441</accession>
<evidence type="ECO:0000256" key="2">
    <source>
        <dbReference type="ARBA" id="ARBA00022649"/>
    </source>
</evidence>
<organism evidence="8 9">
    <name type="scientific">Micromonospora mirobrigensis</name>
    <dbReference type="NCBI Taxonomy" id="262898"/>
    <lineage>
        <taxon>Bacteria</taxon>
        <taxon>Bacillati</taxon>
        <taxon>Actinomycetota</taxon>
        <taxon>Actinomycetes</taxon>
        <taxon>Micromonosporales</taxon>
        <taxon>Micromonosporaceae</taxon>
        <taxon>Micromonospora</taxon>
    </lineage>
</organism>
<dbReference type="STRING" id="262898.GA0070564_103525"/>
<evidence type="ECO:0000256" key="1">
    <source>
        <dbReference type="ARBA" id="ARBA00006620"/>
    </source>
</evidence>
<gene>
    <name evidence="8" type="ORF">GA0070564_103525</name>
</gene>
<evidence type="ECO:0000313" key="9">
    <source>
        <dbReference type="Proteomes" id="UP000199504"/>
    </source>
</evidence>
<evidence type="ECO:0000313" key="8">
    <source>
        <dbReference type="EMBL" id="SCF15488.1"/>
    </source>
</evidence>
<keyword evidence="7" id="KW-0346">Stress response</keyword>
<dbReference type="GO" id="GO:0016787">
    <property type="term" value="F:hydrolase activity"/>
    <property type="evidence" value="ECO:0007669"/>
    <property type="project" value="UniProtKB-KW"/>
</dbReference>
<keyword evidence="5" id="KW-0378">Hydrolase</keyword>
<dbReference type="Pfam" id="PF07927">
    <property type="entry name" value="HicA_toxin"/>
    <property type="match status" value="1"/>
</dbReference>
<dbReference type="SUPFAM" id="SSF54786">
    <property type="entry name" value="YcfA/nrd intein domain"/>
    <property type="match status" value="1"/>
</dbReference>
<dbReference type="AlphaFoldDB" id="A0A1C4Y441"/>
<keyword evidence="2" id="KW-1277">Toxin-antitoxin system</keyword>
<proteinExistence type="inferred from homology"/>
<keyword evidence="9" id="KW-1185">Reference proteome</keyword>
<dbReference type="InterPro" id="IPR038570">
    <property type="entry name" value="HicA_sf"/>
</dbReference>
<reference evidence="9" key="1">
    <citation type="submission" date="2016-06" db="EMBL/GenBank/DDBJ databases">
        <authorList>
            <person name="Varghese N."/>
            <person name="Submissions Spin"/>
        </authorList>
    </citation>
    <scope>NUCLEOTIDE SEQUENCE [LARGE SCALE GENOMIC DNA]</scope>
    <source>
        <strain evidence="9">DSM 44830</strain>
    </source>
</reference>
<dbReference type="InterPro" id="IPR012933">
    <property type="entry name" value="HicA_mRNA_interferase"/>
</dbReference>
<dbReference type="GO" id="GO:0004519">
    <property type="term" value="F:endonuclease activity"/>
    <property type="evidence" value="ECO:0007669"/>
    <property type="project" value="UniProtKB-KW"/>
</dbReference>
<dbReference type="Proteomes" id="UP000199504">
    <property type="component" value="Unassembled WGS sequence"/>
</dbReference>
<keyword evidence="4" id="KW-0255">Endonuclease</keyword>
<keyword evidence="3" id="KW-0540">Nuclease</keyword>
<evidence type="ECO:0000256" key="3">
    <source>
        <dbReference type="ARBA" id="ARBA00022722"/>
    </source>
</evidence>
<evidence type="ECO:0000256" key="5">
    <source>
        <dbReference type="ARBA" id="ARBA00022801"/>
    </source>
</evidence>
<dbReference type="GO" id="GO:0003729">
    <property type="term" value="F:mRNA binding"/>
    <property type="evidence" value="ECO:0007669"/>
    <property type="project" value="InterPro"/>
</dbReference>
<dbReference type="OrthoDB" id="9811409at2"/>
<dbReference type="RefSeq" id="WP_091608738.1">
    <property type="nucleotide sequence ID" value="NZ_FMCX01000003.1"/>
</dbReference>
<evidence type="ECO:0000256" key="7">
    <source>
        <dbReference type="ARBA" id="ARBA00023016"/>
    </source>
</evidence>
<name>A0A1C4Y441_9ACTN</name>
<dbReference type="EMBL" id="FMCX01000003">
    <property type="protein sequence ID" value="SCF15488.1"/>
    <property type="molecule type" value="Genomic_DNA"/>
</dbReference>
<sequence>MSPALADLPLRKVLDTLKKAGFDHVRTKGSHAVYRNPAGNVVVVPQHGTVKRGTLASILRQAGLTPAEFLDLLR</sequence>
<dbReference type="Gene3D" id="3.30.920.30">
    <property type="entry name" value="Hypothetical protein"/>
    <property type="match status" value="1"/>
</dbReference>